<feature type="coiled-coil region" evidence="1">
    <location>
        <begin position="575"/>
        <end position="609"/>
    </location>
</feature>
<evidence type="ECO:0000313" key="5">
    <source>
        <dbReference type="Proteomes" id="UP000296706"/>
    </source>
</evidence>
<dbReference type="GeneID" id="39848411"/>
<keyword evidence="1" id="KW-0175">Coiled coil</keyword>
<dbReference type="KEGG" id="hsn:DV733_11065"/>
<evidence type="ECO:0000259" key="3">
    <source>
        <dbReference type="PROSITE" id="PS51688"/>
    </source>
</evidence>
<dbReference type="InterPro" id="IPR036388">
    <property type="entry name" value="WH-like_DNA-bd_sf"/>
</dbReference>
<dbReference type="Gene3D" id="2.150.10.10">
    <property type="entry name" value="Serralysin-like metalloprotease, C-terminal"/>
    <property type="match status" value="1"/>
</dbReference>
<reference evidence="4 5" key="1">
    <citation type="journal article" date="2019" name="Nat. Commun.">
        <title>A new type of DNA phosphorothioation-based antiviral system in archaea.</title>
        <authorList>
            <person name="Xiong L."/>
            <person name="Liu S."/>
            <person name="Chen S."/>
            <person name="Xiao Y."/>
            <person name="Zhu B."/>
            <person name="Gao Y."/>
            <person name="Zhang Y."/>
            <person name="Chen B."/>
            <person name="Luo J."/>
            <person name="Deng Z."/>
            <person name="Chen X."/>
            <person name="Wang L."/>
            <person name="Chen S."/>
        </authorList>
    </citation>
    <scope>NUCLEOTIDE SEQUENCE [LARGE SCALE GENOMIC DNA]</scope>
    <source>
        <strain evidence="4 5">CBA1105</strain>
    </source>
</reference>
<feature type="compositionally biased region" description="Acidic residues" evidence="2">
    <location>
        <begin position="1"/>
        <end position="15"/>
    </location>
</feature>
<feature type="region of interest" description="Disordered" evidence="2">
    <location>
        <begin position="1"/>
        <end position="27"/>
    </location>
</feature>
<accession>A0A4D6HCM0</accession>
<gene>
    <name evidence="4" type="ORF">DV733_11065</name>
</gene>
<dbReference type="InterPro" id="IPR030392">
    <property type="entry name" value="S74_ICA"/>
</dbReference>
<dbReference type="AlphaFoldDB" id="A0A4D6HCM0"/>
<evidence type="ECO:0000256" key="1">
    <source>
        <dbReference type="SAM" id="Coils"/>
    </source>
</evidence>
<dbReference type="Gene3D" id="1.10.10.10">
    <property type="entry name" value="Winged helix-like DNA-binding domain superfamily/Winged helix DNA-binding domain"/>
    <property type="match status" value="1"/>
</dbReference>
<keyword evidence="5" id="KW-1185">Reference proteome</keyword>
<dbReference type="Proteomes" id="UP000296706">
    <property type="component" value="Chromosome"/>
</dbReference>
<proteinExistence type="predicted"/>
<evidence type="ECO:0000313" key="4">
    <source>
        <dbReference type="EMBL" id="QCC51743.1"/>
    </source>
</evidence>
<feature type="domain" description="Peptidase S74" evidence="3">
    <location>
        <begin position="492"/>
        <end position="589"/>
    </location>
</feature>
<feature type="compositionally biased region" description="Polar residues" evidence="2">
    <location>
        <begin position="16"/>
        <end position="25"/>
    </location>
</feature>
<dbReference type="STRING" id="1457250.GCA_000755225_00678"/>
<dbReference type="PROSITE" id="PS51688">
    <property type="entry name" value="ICA"/>
    <property type="match status" value="1"/>
</dbReference>
<dbReference type="RefSeq" id="WP_049994643.1">
    <property type="nucleotide sequence ID" value="NZ_CP031310.1"/>
</dbReference>
<protein>
    <recommendedName>
        <fullName evidence="3">Peptidase S74 domain-containing protein</fullName>
    </recommendedName>
</protein>
<organism evidence="4 5">
    <name type="scientific">Halapricum salinum</name>
    <dbReference type="NCBI Taxonomy" id="1457250"/>
    <lineage>
        <taxon>Archaea</taxon>
        <taxon>Methanobacteriati</taxon>
        <taxon>Methanobacteriota</taxon>
        <taxon>Stenosarchaea group</taxon>
        <taxon>Halobacteria</taxon>
        <taxon>Halobacteriales</taxon>
        <taxon>Haloarculaceae</taxon>
        <taxon>Halapricum</taxon>
    </lineage>
</organism>
<sequence>MTDSEDQTDIDDEQLDSTPPSQAMAASSYKILGEFSDSSGAGVLGKNTASNGTPIGVQGAVPNASGGFGLDTPDDARVGGAIETPTGHNLTVDGSTVFRTEALGTDGNGNTTGGSIVGGMPLNSANGAVGAVIGGGGASGDEDLGGSIGVRTNNNQVLYDFGTISGGFNNRAYSEAVVAGGSRNTASNTRATVSGGWRNVASASGSTIGGGGSNTAAGTDATVAGGTLNEAYTGFDSIGGGSYNQVGWPSTTPNLYGTVGGGWLNHVEGKYGTIAGGAPSDTTDWTSQNDTNNTVYDDYGSIGGGGGNQAGTSTSGTEDGIFATVPGGRDNTASGAYSFAAGRQAQAEHDGAFVWADSTSGSVTSTASNQFLIEAGGGVGVNTTSPDAPLDVGGGNNFDLQATEGDFKIGDDTHRFKIGVATGGGGAGIATMRAQSSNINKLNLGAGTSDVVSIETDSVSSVYPASDNTYSLGKSGNRWSAIYAADGTIQTSDARLKTNVSDLDSGIETVQALRPVSYEWDEETDEAQAEADTRLGLIAQEVADVVPEAVVEPEDADGPLGLAYDMLIPVLLDAVDEQQETIDDLQTESEHLRERNANLEGRLDAVEAHLGLSGTDGTATPADD</sequence>
<dbReference type="InterPro" id="IPR011049">
    <property type="entry name" value="Serralysin-like_metalloprot_C"/>
</dbReference>
<dbReference type="EMBL" id="CP031310">
    <property type="protein sequence ID" value="QCC51743.1"/>
    <property type="molecule type" value="Genomic_DNA"/>
</dbReference>
<name>A0A4D6HCM0_9EURY</name>
<evidence type="ECO:0000256" key="2">
    <source>
        <dbReference type="SAM" id="MobiDB-lite"/>
    </source>
</evidence>
<dbReference type="Pfam" id="PF13884">
    <property type="entry name" value="Peptidase_S74"/>
    <property type="match status" value="1"/>
</dbReference>